<dbReference type="InterPro" id="IPR019614">
    <property type="entry name" value="SAM-dep_methyl-trfase"/>
</dbReference>
<reference evidence="5 6" key="1">
    <citation type="journal article" date="2024" name="Appl. Environ. Microbiol.">
        <title>Pontiella agarivorans sp. nov., a novel marine anaerobic bacterium capable of degrading macroalgal polysaccharides and fixing nitrogen.</title>
        <authorList>
            <person name="Liu N."/>
            <person name="Kivenson V."/>
            <person name="Peng X."/>
            <person name="Cui Z."/>
            <person name="Lankiewicz T.S."/>
            <person name="Gosselin K.M."/>
            <person name="English C.J."/>
            <person name="Blair E.M."/>
            <person name="O'Malley M.A."/>
            <person name="Valentine D.L."/>
        </authorList>
    </citation>
    <scope>NUCLEOTIDE SEQUENCE [LARGE SCALE GENOMIC DNA]</scope>
    <source>
        <strain evidence="5 6">NLcol2</strain>
    </source>
</reference>
<dbReference type="EC" id="2.1.1.-" evidence="5"/>
<feature type="domain" description="S-adenosylmethionine-dependent methyltransferase" evidence="4">
    <location>
        <begin position="47"/>
        <end position="198"/>
    </location>
</feature>
<evidence type="ECO:0000256" key="2">
    <source>
        <dbReference type="ARBA" id="ARBA00022679"/>
    </source>
</evidence>
<dbReference type="Proteomes" id="UP001290861">
    <property type="component" value="Unassembled WGS sequence"/>
</dbReference>
<organism evidence="5 6">
    <name type="scientific">Pontiella agarivorans</name>
    <dbReference type="NCBI Taxonomy" id="3038953"/>
    <lineage>
        <taxon>Bacteria</taxon>
        <taxon>Pseudomonadati</taxon>
        <taxon>Kiritimatiellota</taxon>
        <taxon>Kiritimatiellia</taxon>
        <taxon>Kiritimatiellales</taxon>
        <taxon>Pontiellaceae</taxon>
        <taxon>Pontiella</taxon>
    </lineage>
</organism>
<evidence type="ECO:0000256" key="3">
    <source>
        <dbReference type="ARBA" id="ARBA00022691"/>
    </source>
</evidence>
<gene>
    <name evidence="5" type="ORF">P9H32_00670</name>
</gene>
<keyword evidence="1 5" id="KW-0489">Methyltransferase</keyword>
<evidence type="ECO:0000313" key="6">
    <source>
        <dbReference type="Proteomes" id="UP001290861"/>
    </source>
</evidence>
<dbReference type="GO" id="GO:0008168">
    <property type="term" value="F:methyltransferase activity"/>
    <property type="evidence" value="ECO:0007669"/>
    <property type="project" value="UniProtKB-KW"/>
</dbReference>
<dbReference type="Gene3D" id="2.60.40.1180">
    <property type="entry name" value="Golgi alpha-mannosidase II"/>
    <property type="match status" value="1"/>
</dbReference>
<proteinExistence type="predicted"/>
<dbReference type="InterPro" id="IPR029063">
    <property type="entry name" value="SAM-dependent_MTases_sf"/>
</dbReference>
<evidence type="ECO:0000256" key="1">
    <source>
        <dbReference type="ARBA" id="ARBA00022603"/>
    </source>
</evidence>
<dbReference type="PANTHER" id="PTHR43042">
    <property type="entry name" value="SAM-DEPENDENT METHYLTRANSFERASE"/>
    <property type="match status" value="1"/>
</dbReference>
<sequence>MNDEYELLDSGNGKKLERYGDIILERPAAQAVWAPQFSNRWKNATARFDRVGGLNWEGRNKVSKPWNVNVAGVTMKLSATDFGHIGVFPETRALWKWIREMLDKQAKKKGRALKFLNLFAYSGGATLAAAQSGAQCCHLDASKGMVDWARENAVLNNLTDAPIRWIVDDVIKFLRREVKRGNRYDGILLDPPSFGRGKKGELYKIEDQLRTTLDLVDQVVSDDPSFVILTSHTPGFSPIVLRNLLAQYHDRGTFECGEMLLTGKPDVNDLPNGNWARWINE</sequence>
<dbReference type="GO" id="GO:0032259">
    <property type="term" value="P:methylation"/>
    <property type="evidence" value="ECO:0007669"/>
    <property type="project" value="UniProtKB-KW"/>
</dbReference>
<dbReference type="EMBL" id="JARVCO010000002">
    <property type="protein sequence ID" value="MDZ8117125.1"/>
    <property type="molecule type" value="Genomic_DNA"/>
</dbReference>
<accession>A0ABU5MSF1</accession>
<comment type="caution">
    <text evidence="5">The sequence shown here is derived from an EMBL/GenBank/DDBJ whole genome shotgun (WGS) entry which is preliminary data.</text>
</comment>
<evidence type="ECO:0000259" key="4">
    <source>
        <dbReference type="Pfam" id="PF10672"/>
    </source>
</evidence>
<evidence type="ECO:0000313" key="5">
    <source>
        <dbReference type="EMBL" id="MDZ8117125.1"/>
    </source>
</evidence>
<dbReference type="RefSeq" id="WP_322606930.1">
    <property type="nucleotide sequence ID" value="NZ_JARVCO010000002.1"/>
</dbReference>
<dbReference type="SUPFAM" id="SSF53335">
    <property type="entry name" value="S-adenosyl-L-methionine-dependent methyltransferases"/>
    <property type="match status" value="1"/>
</dbReference>
<dbReference type="CDD" id="cd02440">
    <property type="entry name" value="AdoMet_MTases"/>
    <property type="match status" value="1"/>
</dbReference>
<protein>
    <submittedName>
        <fullName evidence="5">Class I SAM-dependent methyltransferase</fullName>
        <ecNumber evidence="5">2.1.1.-</ecNumber>
    </submittedName>
</protein>
<keyword evidence="2 5" id="KW-0808">Transferase</keyword>
<keyword evidence="3" id="KW-0949">S-adenosyl-L-methionine</keyword>
<keyword evidence="6" id="KW-1185">Reference proteome</keyword>
<dbReference type="Pfam" id="PF10672">
    <property type="entry name" value="Methyltrans_SAM"/>
    <property type="match status" value="1"/>
</dbReference>
<dbReference type="InterPro" id="IPR013780">
    <property type="entry name" value="Glyco_hydro_b"/>
</dbReference>
<name>A0ABU5MSF1_9BACT</name>
<dbReference type="PANTHER" id="PTHR43042:SF2">
    <property type="entry name" value="SAM-DEPENDENT METHYLTRANSFERASE"/>
    <property type="match status" value="1"/>
</dbReference>
<dbReference type="Gene3D" id="3.40.50.150">
    <property type="entry name" value="Vaccinia Virus protein VP39"/>
    <property type="match status" value="1"/>
</dbReference>